<keyword evidence="2" id="KW-0238">DNA-binding</keyword>
<dbReference type="InterPro" id="IPR037914">
    <property type="entry name" value="SpoVT-AbrB_sf"/>
</dbReference>
<protein>
    <submittedName>
        <fullName evidence="2">AbrB/MazE/SpoVT family DNA-binding domain-containing protein</fullName>
    </submittedName>
</protein>
<evidence type="ECO:0000259" key="1">
    <source>
        <dbReference type="PROSITE" id="PS51740"/>
    </source>
</evidence>
<dbReference type="Pfam" id="PF04014">
    <property type="entry name" value="MazE_antitoxin"/>
    <property type="match status" value="1"/>
</dbReference>
<reference evidence="2 3" key="1">
    <citation type="submission" date="2018-06" db="EMBL/GenBank/DDBJ databases">
        <title>Natronomonas sp. F16-60 a new haloarchaeon isolated from a solar saltern of Isla Cristina, Huelva, Spain.</title>
        <authorList>
            <person name="Duran-Viseras A."/>
            <person name="Sanchez-Porro C."/>
            <person name="Ventosa A."/>
        </authorList>
    </citation>
    <scope>NUCLEOTIDE SEQUENCE [LARGE SCALE GENOMIC DNA]</scope>
    <source>
        <strain evidence="2 3">F16-60</strain>
    </source>
</reference>
<feature type="domain" description="SpoVT-AbrB" evidence="1">
    <location>
        <begin position="1"/>
        <end position="44"/>
    </location>
</feature>
<dbReference type="GO" id="GO:0003677">
    <property type="term" value="F:DNA binding"/>
    <property type="evidence" value="ECO:0007669"/>
    <property type="project" value="UniProtKB-KW"/>
</dbReference>
<comment type="caution">
    <text evidence="2">The sequence shown here is derived from an EMBL/GenBank/DDBJ whole genome shotgun (WGS) entry which is preliminary data.</text>
</comment>
<dbReference type="SUPFAM" id="SSF89447">
    <property type="entry name" value="AbrB/MazE/MraZ-like"/>
    <property type="match status" value="1"/>
</dbReference>
<evidence type="ECO:0000313" key="2">
    <source>
        <dbReference type="EMBL" id="TSD16225.1"/>
    </source>
</evidence>
<dbReference type="Gene3D" id="2.10.260.10">
    <property type="match status" value="1"/>
</dbReference>
<dbReference type="Proteomes" id="UP000319894">
    <property type="component" value="Unassembled WGS sequence"/>
</dbReference>
<proteinExistence type="predicted"/>
<accession>A0A554NFZ0</accession>
<keyword evidence="3" id="KW-1185">Reference proteome</keyword>
<dbReference type="CDD" id="cd16320">
    <property type="entry name" value="MraZ_N"/>
    <property type="match status" value="1"/>
</dbReference>
<dbReference type="EMBL" id="QMDX01000001">
    <property type="protein sequence ID" value="TSD16225.1"/>
    <property type="molecule type" value="Genomic_DNA"/>
</dbReference>
<gene>
    <name evidence="2" type="ORF">DP107_03465</name>
</gene>
<name>A0A554NFZ0_9EURY</name>
<evidence type="ECO:0000313" key="3">
    <source>
        <dbReference type="Proteomes" id="UP000319894"/>
    </source>
</evidence>
<organism evidence="2 3">
    <name type="scientific">Haloglomus irregulare</name>
    <dbReference type="NCBI Taxonomy" id="2234134"/>
    <lineage>
        <taxon>Archaea</taxon>
        <taxon>Methanobacteriati</taxon>
        <taxon>Methanobacteriota</taxon>
        <taxon>Stenosarchaea group</taxon>
        <taxon>Halobacteria</taxon>
        <taxon>Halobacteriales</taxon>
        <taxon>Natronomonadaceae</taxon>
        <taxon>Haloglomus</taxon>
    </lineage>
</organism>
<dbReference type="RefSeq" id="WP_144260728.1">
    <property type="nucleotide sequence ID" value="NZ_QMDX01000001.1"/>
</dbReference>
<dbReference type="InParanoid" id="A0A554NFZ0"/>
<dbReference type="NCBIfam" id="TIGR01439">
    <property type="entry name" value="lp_hng_hel_AbrB"/>
    <property type="match status" value="1"/>
</dbReference>
<dbReference type="PROSITE" id="PS51740">
    <property type="entry name" value="SPOVT_ABRB"/>
    <property type="match status" value="1"/>
</dbReference>
<dbReference type="AlphaFoldDB" id="A0A554NFZ0"/>
<dbReference type="InterPro" id="IPR035642">
    <property type="entry name" value="MraZ_N"/>
</dbReference>
<dbReference type="OrthoDB" id="87832at2157"/>
<dbReference type="InterPro" id="IPR007159">
    <property type="entry name" value="SpoVT-AbrB_dom"/>
</dbReference>
<dbReference type="SMART" id="SM00966">
    <property type="entry name" value="SpoVT_AbrB"/>
    <property type="match status" value="1"/>
</dbReference>
<sequence>MLKVDSKGRIVLPQEIRERLGITPGTEVETREEDGKAVVEPEDDPEKVIRRMEELVAEIPEERQRTSYYQLNPQVKDHMNKIRRQAEQAGAGDDEE</sequence>